<proteinExistence type="predicted"/>
<feature type="non-terminal residue" evidence="4">
    <location>
        <position position="416"/>
    </location>
</feature>
<evidence type="ECO:0000313" key="5">
    <source>
        <dbReference type="Proteomes" id="UP000729357"/>
    </source>
</evidence>
<dbReference type="GO" id="GO:0003677">
    <property type="term" value="F:DNA binding"/>
    <property type="evidence" value="ECO:0007669"/>
    <property type="project" value="InterPro"/>
</dbReference>
<dbReference type="AlphaFoldDB" id="A0A9P8FWW0"/>
<feature type="domain" description="Xylanolytic transcriptional activator regulatory" evidence="3">
    <location>
        <begin position="92"/>
        <end position="163"/>
    </location>
</feature>
<dbReference type="Pfam" id="PF04082">
    <property type="entry name" value="Fungal_trans"/>
    <property type="match status" value="1"/>
</dbReference>
<comment type="caution">
    <text evidence="4">The sequence shown here is derived from an EMBL/GenBank/DDBJ whole genome shotgun (WGS) entry which is preliminary data.</text>
</comment>
<dbReference type="PANTHER" id="PTHR31001:SF90">
    <property type="entry name" value="CENTROMERE DNA-BINDING PROTEIN COMPLEX CBF3 SUBUNIT B"/>
    <property type="match status" value="1"/>
</dbReference>
<name>A0A9P8FWW0_AURME</name>
<dbReference type="GO" id="GO:0006351">
    <property type="term" value="P:DNA-templated transcription"/>
    <property type="evidence" value="ECO:0007669"/>
    <property type="project" value="InterPro"/>
</dbReference>
<dbReference type="EMBL" id="JAHFXS010000637">
    <property type="protein sequence ID" value="KAG9983107.1"/>
    <property type="molecule type" value="Genomic_DNA"/>
</dbReference>
<keyword evidence="2" id="KW-0539">Nucleus</keyword>
<accession>A0A9P8FWW0</accession>
<comment type="subcellular location">
    <subcellularLocation>
        <location evidence="1">Nucleus</location>
    </subcellularLocation>
</comment>
<protein>
    <recommendedName>
        <fullName evidence="3">Xylanolytic transcriptional activator regulatory domain-containing protein</fullName>
    </recommendedName>
</protein>
<reference evidence="4" key="1">
    <citation type="journal article" date="2021" name="J Fungi (Basel)">
        <title>Virulence traits and population genomics of the black yeast Aureobasidium melanogenum.</title>
        <authorList>
            <person name="Cernosa A."/>
            <person name="Sun X."/>
            <person name="Gostincar C."/>
            <person name="Fang C."/>
            <person name="Gunde-Cimerman N."/>
            <person name="Song Z."/>
        </authorList>
    </citation>
    <scope>NUCLEOTIDE SEQUENCE</scope>
    <source>
        <strain evidence="4">EXF-9298</strain>
    </source>
</reference>
<dbReference type="CDD" id="cd12148">
    <property type="entry name" value="fungal_TF_MHR"/>
    <property type="match status" value="1"/>
</dbReference>
<evidence type="ECO:0000259" key="3">
    <source>
        <dbReference type="SMART" id="SM00906"/>
    </source>
</evidence>
<dbReference type="InterPro" id="IPR050613">
    <property type="entry name" value="Sec_Metabolite_Reg"/>
</dbReference>
<evidence type="ECO:0000256" key="1">
    <source>
        <dbReference type="ARBA" id="ARBA00004123"/>
    </source>
</evidence>
<keyword evidence="5" id="KW-1185">Reference proteome</keyword>
<dbReference type="GO" id="GO:0008270">
    <property type="term" value="F:zinc ion binding"/>
    <property type="evidence" value="ECO:0007669"/>
    <property type="project" value="InterPro"/>
</dbReference>
<sequence>MNDGNLLAEDPSWLAVYFAFAAVSLMYMNNEEIIAAGLEPGMGHFVELRNWYDASVFFLNKAEFVRRHDMRSLQAIAILLALVKQMGDFDLEISFLSVGIRMAQSLGMDKEPPAVSNDPVQQELSRRVWWTLVICEWLQRPARPTCIREADFQVNLPTLTDDDDLDSKVSLGSDDARPHPIQYHNAMIRLGYEYHRFASRLPCVAGNASALEDFVLQADESLAKIIDELPPHLTMFGHTDDQNVEQHLPWVRWQRESFILALLFYRLTINRVLQHQWLDCEMSSSRAGAVCLSSAKALIALVDRDSTSVAKRRSWATTSSLFSAATTLAIELRHAMDDSITSYGEDINRCLAFFESVQDQNMLARQAKTVLEDFMLAKRNSKTYSSRDSHVVTHRSTNLPFNCLCMAERTGCPVFS</sequence>
<dbReference type="GO" id="GO:0005634">
    <property type="term" value="C:nucleus"/>
    <property type="evidence" value="ECO:0007669"/>
    <property type="project" value="UniProtKB-SubCell"/>
</dbReference>
<evidence type="ECO:0000313" key="4">
    <source>
        <dbReference type="EMBL" id="KAG9983107.1"/>
    </source>
</evidence>
<organism evidence="4 5">
    <name type="scientific">Aureobasidium melanogenum</name>
    <name type="common">Aureobasidium pullulans var. melanogenum</name>
    <dbReference type="NCBI Taxonomy" id="46634"/>
    <lineage>
        <taxon>Eukaryota</taxon>
        <taxon>Fungi</taxon>
        <taxon>Dikarya</taxon>
        <taxon>Ascomycota</taxon>
        <taxon>Pezizomycotina</taxon>
        <taxon>Dothideomycetes</taxon>
        <taxon>Dothideomycetidae</taxon>
        <taxon>Dothideales</taxon>
        <taxon>Saccotheciaceae</taxon>
        <taxon>Aureobasidium</taxon>
    </lineage>
</organism>
<dbReference type="PANTHER" id="PTHR31001">
    <property type="entry name" value="UNCHARACTERIZED TRANSCRIPTIONAL REGULATORY PROTEIN"/>
    <property type="match status" value="1"/>
</dbReference>
<gene>
    <name evidence="4" type="ORF">KCU98_g6330</name>
</gene>
<dbReference type="Proteomes" id="UP000729357">
    <property type="component" value="Unassembled WGS sequence"/>
</dbReference>
<reference evidence="4" key="2">
    <citation type="submission" date="2021-08" db="EMBL/GenBank/DDBJ databases">
        <authorList>
            <person name="Gostincar C."/>
            <person name="Sun X."/>
            <person name="Song Z."/>
            <person name="Gunde-Cimerman N."/>
        </authorList>
    </citation>
    <scope>NUCLEOTIDE SEQUENCE</scope>
    <source>
        <strain evidence="4">EXF-9298</strain>
    </source>
</reference>
<dbReference type="SMART" id="SM00906">
    <property type="entry name" value="Fungal_trans"/>
    <property type="match status" value="1"/>
</dbReference>
<evidence type="ECO:0000256" key="2">
    <source>
        <dbReference type="ARBA" id="ARBA00023242"/>
    </source>
</evidence>
<dbReference type="InterPro" id="IPR007219">
    <property type="entry name" value="XnlR_reg_dom"/>
</dbReference>